<reference evidence="2 3" key="1">
    <citation type="submission" date="2016-10" db="EMBL/GenBank/DDBJ databases">
        <authorList>
            <person name="de Groot N.N."/>
        </authorList>
    </citation>
    <scope>NUCLEOTIDE SEQUENCE [LARGE SCALE GENOMIC DNA]</scope>
    <source>
        <strain evidence="2 3">CGMCC 1.10836</strain>
    </source>
</reference>
<evidence type="ECO:0000313" key="3">
    <source>
        <dbReference type="Proteomes" id="UP000183002"/>
    </source>
</evidence>
<sequence>MGSKQSGEVTSVPAASVASKTTRDPKASGSRETATGSAITLRVVKESSRTHSDALKRLVDRWATIG</sequence>
<proteinExistence type="predicted"/>
<name>A0A1H8CPL1_9RHOB</name>
<dbReference type="Proteomes" id="UP000183002">
    <property type="component" value="Unassembled WGS sequence"/>
</dbReference>
<feature type="region of interest" description="Disordered" evidence="1">
    <location>
        <begin position="1"/>
        <end position="37"/>
    </location>
</feature>
<keyword evidence="3" id="KW-1185">Reference proteome</keyword>
<dbReference type="EMBL" id="FOCO01000005">
    <property type="protein sequence ID" value="SEM96940.1"/>
    <property type="molecule type" value="Genomic_DNA"/>
</dbReference>
<evidence type="ECO:0000256" key="1">
    <source>
        <dbReference type="SAM" id="MobiDB-lite"/>
    </source>
</evidence>
<dbReference type="STRING" id="1077947.SAMN05216227_100591"/>
<gene>
    <name evidence="2" type="ORF">SAMN05216227_100591</name>
</gene>
<evidence type="ECO:0000313" key="2">
    <source>
        <dbReference type="EMBL" id="SEM96940.1"/>
    </source>
</evidence>
<accession>A0A1H8CPL1</accession>
<organism evidence="2 3">
    <name type="scientific">Pseudorhodobacter antarcticus</name>
    <dbReference type="NCBI Taxonomy" id="1077947"/>
    <lineage>
        <taxon>Bacteria</taxon>
        <taxon>Pseudomonadati</taxon>
        <taxon>Pseudomonadota</taxon>
        <taxon>Alphaproteobacteria</taxon>
        <taxon>Rhodobacterales</taxon>
        <taxon>Paracoccaceae</taxon>
        <taxon>Pseudorhodobacter</taxon>
    </lineage>
</organism>
<dbReference type="AlphaFoldDB" id="A0A1H8CPL1"/>
<protein>
    <submittedName>
        <fullName evidence="2">Uncharacterized protein</fullName>
    </submittedName>
</protein>